<dbReference type="SUPFAM" id="SSF53850">
    <property type="entry name" value="Periplasmic binding protein-like II"/>
    <property type="match status" value="1"/>
</dbReference>
<dbReference type="Gene3D" id="3.40.190.10">
    <property type="entry name" value="Periplasmic binding protein-like II"/>
    <property type="match status" value="1"/>
</dbReference>
<dbReference type="PIRSF" id="PIRSF002741">
    <property type="entry name" value="MppA"/>
    <property type="match status" value="1"/>
</dbReference>
<protein>
    <submittedName>
        <fullName evidence="6">Unannotated protein</fullName>
    </submittedName>
</protein>
<evidence type="ECO:0000256" key="2">
    <source>
        <dbReference type="ARBA" id="ARBA00022448"/>
    </source>
</evidence>
<evidence type="ECO:0000313" key="6">
    <source>
        <dbReference type="EMBL" id="CAB4957008.1"/>
    </source>
</evidence>
<dbReference type="EMBL" id="CAFBMJ010000012">
    <property type="protein sequence ID" value="CAB4894195.1"/>
    <property type="molecule type" value="Genomic_DNA"/>
</dbReference>
<dbReference type="Pfam" id="PF00496">
    <property type="entry name" value="SBP_bac_5"/>
    <property type="match status" value="1"/>
</dbReference>
<evidence type="ECO:0000256" key="3">
    <source>
        <dbReference type="ARBA" id="ARBA00022729"/>
    </source>
</evidence>
<keyword evidence="3" id="KW-0732">Signal</keyword>
<dbReference type="GO" id="GO:0043190">
    <property type="term" value="C:ATP-binding cassette (ABC) transporter complex"/>
    <property type="evidence" value="ECO:0007669"/>
    <property type="project" value="InterPro"/>
</dbReference>
<dbReference type="Gene3D" id="3.10.105.10">
    <property type="entry name" value="Dipeptide-binding Protein, Domain 3"/>
    <property type="match status" value="1"/>
</dbReference>
<gene>
    <name evidence="5" type="ORF">UFOPK3573_00296</name>
    <name evidence="6" type="ORF">UFOPK3879_00331</name>
</gene>
<dbReference type="GO" id="GO:0042597">
    <property type="term" value="C:periplasmic space"/>
    <property type="evidence" value="ECO:0007669"/>
    <property type="project" value="UniProtKB-ARBA"/>
</dbReference>
<dbReference type="InterPro" id="IPR030678">
    <property type="entry name" value="Peptide/Ni-bd"/>
</dbReference>
<dbReference type="CDD" id="cd00995">
    <property type="entry name" value="PBP2_NikA_DppA_OppA_like"/>
    <property type="match status" value="1"/>
</dbReference>
<comment type="similarity">
    <text evidence="1">Belongs to the bacterial solute-binding protein 5 family.</text>
</comment>
<evidence type="ECO:0000256" key="1">
    <source>
        <dbReference type="ARBA" id="ARBA00005695"/>
    </source>
</evidence>
<sequence length="587" mass="63030">MNQTSTRSGLFRKALIGLGLALTVSSIGVSASSAAKVAVDTKSGGDITVVQWDQLTNRCYGNPGNGAQAVMKSVFEGLFEQKATGEIVPFLAEGYSHSADYKTWTVKIRKGIKYHDGEELTPTNVALNLNTIQGQTTLSRGLGANLHLAGSGIAFLGNVKLDGISVSGDNVVIQLYNARVDLLASMYASGRFYLRSTASINDKTTCEQNPAGTGPFKWSGAYNTDTIKVVKNASYWRKDKDGIKLPYLDSITFKYVPSGAARANAVRSGSADLAMFASSSDAKQMSSLLKDKKVNVTLTKNNYYPVFAPNVAIEPFNNKNARLAVAYAFDQNAYFKARNCTNGACFGEARDSIVGKQNIMYNTAGAIKFDLAKAKAAVAAYKTDTGKDLSFTIQVGTGDDGGLENSKYLVKMLTKAGMKVEINQTYSSADLVTLVYPGFAAIAAGKLNPFQFNTINVYENTGTDFIAPFLPSNAFSEPGNTKNTESGGIVGLVGKQLNTTRHADTVRDELIWTALSETNQAKRVKAWKAVTKYLQENAFNVPVPGQQYGVATSKKLLGYDKFTLVSGGQGIAIANYGINYSGVYLQK</sequence>
<dbReference type="AlphaFoldDB" id="A0A6J7KL46"/>
<accession>A0A6J7KL46</accession>
<dbReference type="InterPro" id="IPR000914">
    <property type="entry name" value="SBP_5_dom"/>
</dbReference>
<dbReference type="GO" id="GO:0015833">
    <property type="term" value="P:peptide transport"/>
    <property type="evidence" value="ECO:0007669"/>
    <property type="project" value="TreeGrafter"/>
</dbReference>
<name>A0A6J7KL46_9ZZZZ</name>
<keyword evidence="2" id="KW-0813">Transport</keyword>
<evidence type="ECO:0000259" key="4">
    <source>
        <dbReference type="Pfam" id="PF00496"/>
    </source>
</evidence>
<feature type="domain" description="Solute-binding protein family 5" evidence="4">
    <location>
        <begin position="86"/>
        <end position="428"/>
    </location>
</feature>
<dbReference type="GO" id="GO:1904680">
    <property type="term" value="F:peptide transmembrane transporter activity"/>
    <property type="evidence" value="ECO:0007669"/>
    <property type="project" value="TreeGrafter"/>
</dbReference>
<dbReference type="InterPro" id="IPR039424">
    <property type="entry name" value="SBP_5"/>
</dbReference>
<proteinExistence type="inferred from homology"/>
<reference evidence="6" key="1">
    <citation type="submission" date="2020-05" db="EMBL/GenBank/DDBJ databases">
        <authorList>
            <person name="Chiriac C."/>
            <person name="Salcher M."/>
            <person name="Ghai R."/>
            <person name="Kavagutti S V."/>
        </authorList>
    </citation>
    <scope>NUCLEOTIDE SEQUENCE</scope>
</reference>
<dbReference type="EMBL" id="CAFBNR010000010">
    <property type="protein sequence ID" value="CAB4957008.1"/>
    <property type="molecule type" value="Genomic_DNA"/>
</dbReference>
<dbReference type="PANTHER" id="PTHR30290">
    <property type="entry name" value="PERIPLASMIC BINDING COMPONENT OF ABC TRANSPORTER"/>
    <property type="match status" value="1"/>
</dbReference>
<dbReference type="PANTHER" id="PTHR30290:SF9">
    <property type="entry name" value="OLIGOPEPTIDE-BINDING PROTEIN APPA"/>
    <property type="match status" value="1"/>
</dbReference>
<evidence type="ECO:0000313" key="5">
    <source>
        <dbReference type="EMBL" id="CAB4894195.1"/>
    </source>
</evidence>
<organism evidence="6">
    <name type="scientific">freshwater metagenome</name>
    <dbReference type="NCBI Taxonomy" id="449393"/>
    <lineage>
        <taxon>unclassified sequences</taxon>
        <taxon>metagenomes</taxon>
        <taxon>ecological metagenomes</taxon>
    </lineage>
</organism>